<gene>
    <name evidence="4" type="ORF">ACHAXA_009342</name>
</gene>
<dbReference type="Gene3D" id="3.40.50.12780">
    <property type="entry name" value="N-terminal domain of ligase-like"/>
    <property type="match status" value="1"/>
</dbReference>
<dbReference type="InterPro" id="IPR052987">
    <property type="entry name" value="Chloroplast_AMP-bd_Enzymes"/>
</dbReference>
<feature type="chain" id="PRO_5044896987" description="AMP-dependent synthetase/ligase domain-containing protein" evidence="2">
    <location>
        <begin position="28"/>
        <end position="801"/>
    </location>
</feature>
<feature type="domain" description="AMP-dependent synthetase/ligase" evidence="3">
    <location>
        <begin position="131"/>
        <end position="600"/>
    </location>
</feature>
<comment type="caution">
    <text evidence="4">The sequence shown here is derived from an EMBL/GenBank/DDBJ whole genome shotgun (WGS) entry which is preliminary data.</text>
</comment>
<feature type="signal peptide" evidence="2">
    <location>
        <begin position="1"/>
        <end position="27"/>
    </location>
</feature>
<dbReference type="EMBL" id="JALLPB020000015">
    <property type="protein sequence ID" value="KAL3826733.1"/>
    <property type="molecule type" value="Genomic_DNA"/>
</dbReference>
<dbReference type="PANTHER" id="PTHR43813">
    <property type="entry name" value="ACYL-ACTIVATING ENZYME 16, CHLOROPLASTIC-RELATED"/>
    <property type="match status" value="1"/>
</dbReference>
<dbReference type="InterPro" id="IPR042099">
    <property type="entry name" value="ANL_N_sf"/>
</dbReference>
<name>A0ABD3SQJ1_9STRA</name>
<dbReference type="Pfam" id="PF00501">
    <property type="entry name" value="AMP-binding"/>
    <property type="match status" value="1"/>
</dbReference>
<dbReference type="InterPro" id="IPR000873">
    <property type="entry name" value="AMP-dep_synth/lig_dom"/>
</dbReference>
<dbReference type="PROSITE" id="PS00455">
    <property type="entry name" value="AMP_BINDING"/>
    <property type="match status" value="1"/>
</dbReference>
<sequence length="801" mass="86854">MMAVPSRLVSSALSVLFASLTLSTTDAFAPPMSRGRDRCHIAKYVSTSPPATAASSTEERTLTESDENVLFGGTSAERKGRNRKVTGTGAILPDNVNRLNPLDHSSDPMVNKLRTMRETVTSCPAIWRELAAICPDKRALLDEHLCDEEIDLTFEGMEDKIRRSAAAFKSLGVNKGVNVAVLGENSAMWLIADHGIQLAGGASAVRGADAPTEELRYIYEHSDSATIAVLQDAKLLQRLAEDAKTKGLGSLGLRNDSFGEVKIVILLYKGKTSDDEIKALGKANGVEVKVLSELLESTSPANYNDLPTVGKSDLSTIVYTSGTTGQPKGVMLTHGNLLHQIGHRLAPTLPYDESEPLPGELMLALLPVWHITERTFELYMLVRGCHVAYSGIRWFKNDLAKYQPQWLVLVPRVLEKVALGVQDKFASGSAVARGLVKLFTATSSLKNKHNKIRRGLVVGDEPPTPLDVIVSSLIVKALAPLNFVGNKLVWNKVKAGFGGRQKTIVSGGSALAGSLEAFYENCGIDILVAYGLTECSPLLSHRRLDRNLVTAGCVGTACIDTELRVVDPEAKTDKGEREGLPKGQVGVVLGRGPQVMKGYYKNPEATSKAIDKYGWFDTGDLGRINPLTGDLILTGRAKDTIVLSNGENIEPSPIEDAIISKSDFIEQVMLIGQDGRRLIAIAVLNPNSLADAGLLEVGRAKALMKDYEKVNDPKCTEEECAEACARLAKASDEIRSKGDIPKQIALDVKQATTSDSFRKYEQVSDVYVTLEPFAMVNGLLTLSYKVKRNLVAKRYQDELPQ</sequence>
<accession>A0ABD3SQJ1</accession>
<evidence type="ECO:0000256" key="2">
    <source>
        <dbReference type="SAM" id="SignalP"/>
    </source>
</evidence>
<organism evidence="4 5">
    <name type="scientific">Cyclostephanos tholiformis</name>
    <dbReference type="NCBI Taxonomy" id="382380"/>
    <lineage>
        <taxon>Eukaryota</taxon>
        <taxon>Sar</taxon>
        <taxon>Stramenopiles</taxon>
        <taxon>Ochrophyta</taxon>
        <taxon>Bacillariophyta</taxon>
        <taxon>Coscinodiscophyceae</taxon>
        <taxon>Thalassiosirophycidae</taxon>
        <taxon>Stephanodiscales</taxon>
        <taxon>Stephanodiscaceae</taxon>
        <taxon>Cyclostephanos</taxon>
    </lineage>
</organism>
<keyword evidence="5" id="KW-1185">Reference proteome</keyword>
<dbReference type="Pfam" id="PF23562">
    <property type="entry name" value="AMP-binding_C_3"/>
    <property type="match status" value="1"/>
</dbReference>
<dbReference type="AlphaFoldDB" id="A0ABD3SQJ1"/>
<keyword evidence="2" id="KW-0732">Signal</keyword>
<evidence type="ECO:0000313" key="4">
    <source>
        <dbReference type="EMBL" id="KAL3826733.1"/>
    </source>
</evidence>
<dbReference type="Proteomes" id="UP001530377">
    <property type="component" value="Unassembled WGS sequence"/>
</dbReference>
<reference evidence="4 5" key="1">
    <citation type="submission" date="2024-10" db="EMBL/GenBank/DDBJ databases">
        <title>Updated reference genomes for cyclostephanoid diatoms.</title>
        <authorList>
            <person name="Roberts W.R."/>
            <person name="Alverson A.J."/>
        </authorList>
    </citation>
    <scope>NUCLEOTIDE SEQUENCE [LARGE SCALE GENOMIC DNA]</scope>
    <source>
        <strain evidence="4 5">AJA228-03</strain>
    </source>
</reference>
<dbReference type="PANTHER" id="PTHR43813:SF1">
    <property type="entry name" value="ACYL-ACTIVATING ENZYME 16, CHLOROPLASTIC-RELATED"/>
    <property type="match status" value="1"/>
</dbReference>
<dbReference type="InterPro" id="IPR020845">
    <property type="entry name" value="AMP-binding_CS"/>
</dbReference>
<dbReference type="SUPFAM" id="SSF56801">
    <property type="entry name" value="Acetyl-CoA synthetase-like"/>
    <property type="match status" value="1"/>
</dbReference>
<evidence type="ECO:0000259" key="3">
    <source>
        <dbReference type="Pfam" id="PF00501"/>
    </source>
</evidence>
<proteinExistence type="predicted"/>
<feature type="region of interest" description="Disordered" evidence="1">
    <location>
        <begin position="48"/>
        <end position="84"/>
    </location>
</feature>
<evidence type="ECO:0000313" key="5">
    <source>
        <dbReference type="Proteomes" id="UP001530377"/>
    </source>
</evidence>
<evidence type="ECO:0000256" key="1">
    <source>
        <dbReference type="SAM" id="MobiDB-lite"/>
    </source>
</evidence>
<protein>
    <recommendedName>
        <fullName evidence="3">AMP-dependent synthetase/ligase domain-containing protein</fullName>
    </recommendedName>
</protein>